<reference evidence="13 14" key="2">
    <citation type="journal article" date="2011" name="Stand. Genomic Sci.">
        <title>Complete genome sequence of Isosphaera pallida type strain (IS1B).</title>
        <authorList>
            <consortium name="US DOE Joint Genome Institute (JGI-PGF)"/>
            <person name="Goker M."/>
            <person name="Cleland D."/>
            <person name="Saunders E."/>
            <person name="Lapidus A."/>
            <person name="Nolan M."/>
            <person name="Lucas S."/>
            <person name="Hammon N."/>
            <person name="Deshpande S."/>
            <person name="Cheng J.F."/>
            <person name="Tapia R."/>
            <person name="Han C."/>
            <person name="Goodwin L."/>
            <person name="Pitluck S."/>
            <person name="Liolios K."/>
            <person name="Pagani I."/>
            <person name="Ivanova N."/>
            <person name="Mavromatis K."/>
            <person name="Pati A."/>
            <person name="Chen A."/>
            <person name="Palaniappan K."/>
            <person name="Land M."/>
            <person name="Hauser L."/>
            <person name="Chang Y.J."/>
            <person name="Jeffries C.D."/>
            <person name="Detter J.C."/>
            <person name="Beck B."/>
            <person name="Woyke T."/>
            <person name="Bristow J."/>
            <person name="Eisen J.A."/>
            <person name="Markowitz V."/>
            <person name="Hugenholtz P."/>
            <person name="Kyrpides N.C."/>
            <person name="Klenk H.P."/>
        </authorList>
    </citation>
    <scope>NUCLEOTIDE SEQUENCE [LARGE SCALE GENOMIC DNA]</scope>
    <source>
        <strain evidence="14">ATCC 43644 / DSM 9630 / IS1B</strain>
    </source>
</reference>
<dbReference type="HOGENOM" id="CLU_016077_6_2_0"/>
<keyword evidence="6 8" id="KW-0342">GTP-binding</keyword>
<organism evidence="13 14">
    <name type="scientific">Isosphaera pallida (strain ATCC 43644 / DSM 9630 / IS1B)</name>
    <dbReference type="NCBI Taxonomy" id="575540"/>
    <lineage>
        <taxon>Bacteria</taxon>
        <taxon>Pseudomonadati</taxon>
        <taxon>Planctomycetota</taxon>
        <taxon>Planctomycetia</taxon>
        <taxon>Isosphaerales</taxon>
        <taxon>Isosphaeraceae</taxon>
        <taxon>Isosphaera</taxon>
    </lineage>
</organism>
<dbReference type="Proteomes" id="UP000008631">
    <property type="component" value="Chromosome"/>
</dbReference>
<dbReference type="CDD" id="cd01895">
    <property type="entry name" value="EngA2"/>
    <property type="match status" value="1"/>
</dbReference>
<feature type="binding site" evidence="8">
    <location>
        <begin position="334"/>
        <end position="337"/>
    </location>
    <ligand>
        <name>GTP</name>
        <dbReference type="ChEBI" id="CHEBI:37565"/>
        <label>2</label>
    </ligand>
</feature>
<dbReference type="FunFam" id="3.30.300.20:FF:000004">
    <property type="entry name" value="GTPase Der"/>
    <property type="match status" value="1"/>
</dbReference>
<dbReference type="InterPro" id="IPR027417">
    <property type="entry name" value="P-loop_NTPase"/>
</dbReference>
<dbReference type="HAMAP" id="MF_00195">
    <property type="entry name" value="GTPase_Der"/>
    <property type="match status" value="1"/>
</dbReference>
<dbReference type="Pfam" id="PF01926">
    <property type="entry name" value="MMR_HSR1"/>
    <property type="match status" value="2"/>
</dbReference>
<keyword evidence="14" id="KW-1185">Reference proteome</keyword>
<keyword evidence="5 8" id="KW-0547">Nucleotide-binding</keyword>
<dbReference type="InterPro" id="IPR005225">
    <property type="entry name" value="Small_GTP-bd"/>
</dbReference>
<dbReference type="InterPro" id="IPR015946">
    <property type="entry name" value="KH_dom-like_a/b"/>
</dbReference>
<dbReference type="GO" id="GO:0005525">
    <property type="term" value="F:GTP binding"/>
    <property type="evidence" value="ECO:0007669"/>
    <property type="project" value="UniProtKB-UniRule"/>
</dbReference>
<dbReference type="FunCoup" id="E8QWC3">
    <property type="interactions" value="442"/>
</dbReference>
<sequence>MPVPKVAVVGRPNVGKSSLFNWLVGKRVAIVEPTPGVTRDRVSTLLCLDFNERPTRHSSPRPRFKDVRDLLEEEDEELDEPSQPSDAARYVELIDTGGIGIVDRDDLSDHVERQIRIALEEASLVLFVVDVRDGRLPLDEEVADRLRRINRPTILVVNKVDHPGLEDRVAEFDRLGFDERILVSTKENRNRSGLLDLIARSVPLVDDDNKPRAAVMKIAVVGRPNTGKSTFINTLAQEERMIVSEVAGTTRDSVDVHFELDGLPFTAIDTAGVRRKAKLRDSLDYFSLHRAQRSIRRSDVTLLFLDPTQGITKLDKQLADYIQQQYKPCIFVINKWDLIVEGPNRAQAPPQETMAVVAAAIEREFRGLAHVPLAFITAKTGKNVKALINHAQALFKKANLQVPTARLNKVLRQILTSNPPPIREGKRPKVYFITQVAVAPPTLVLFVNNPDLFDTSYRRYLSNRFRDLLPFGTVPVKIYLRDRNDPEAAGSSGRAGMPSRDLLDDPTLRDQDNKNEEALEGLRLTDQDWEEEGTSAWLESPLGPNND</sequence>
<dbReference type="PANTHER" id="PTHR43834:SF6">
    <property type="entry name" value="GTPASE DER"/>
    <property type="match status" value="1"/>
</dbReference>
<dbReference type="eggNOG" id="COG1160">
    <property type="taxonomic scope" value="Bacteria"/>
</dbReference>
<feature type="binding site" evidence="8">
    <location>
        <begin position="10"/>
        <end position="17"/>
    </location>
    <ligand>
        <name>GTP</name>
        <dbReference type="ChEBI" id="CHEBI:37565"/>
        <label>1</label>
    </ligand>
</feature>
<proteinExistence type="inferred from homology"/>
<evidence type="ECO:0000256" key="11">
    <source>
        <dbReference type="SAM" id="MobiDB-lite"/>
    </source>
</evidence>
<feature type="domain" description="EngA-type G" evidence="12">
    <location>
        <begin position="216"/>
        <end position="399"/>
    </location>
</feature>
<dbReference type="GO" id="GO:0042254">
    <property type="term" value="P:ribosome biogenesis"/>
    <property type="evidence" value="ECO:0007669"/>
    <property type="project" value="UniProtKB-KW"/>
</dbReference>
<dbReference type="EMBL" id="CP002353">
    <property type="protein sequence ID" value="ADV60810.1"/>
    <property type="molecule type" value="Genomic_DNA"/>
</dbReference>
<dbReference type="OrthoDB" id="9805918at2"/>
<dbReference type="CDD" id="cd01894">
    <property type="entry name" value="EngA1"/>
    <property type="match status" value="1"/>
</dbReference>
<dbReference type="KEGG" id="ipa:Isop_0213"/>
<dbReference type="InterPro" id="IPR006073">
    <property type="entry name" value="GTP-bd"/>
</dbReference>
<comment type="similarity">
    <text evidence="1 8 9 10">Belongs to the TRAFAC class TrmE-Era-EngA-EngB-Septin-like GTPase superfamily. EngA (Der) GTPase family.</text>
</comment>
<feature type="binding site" evidence="8">
    <location>
        <begin position="222"/>
        <end position="229"/>
    </location>
    <ligand>
        <name>GTP</name>
        <dbReference type="ChEBI" id="CHEBI:37565"/>
        <label>2</label>
    </ligand>
</feature>
<dbReference type="PIRSF" id="PIRSF006485">
    <property type="entry name" value="GTP-binding_EngA"/>
    <property type="match status" value="1"/>
</dbReference>
<evidence type="ECO:0000313" key="13">
    <source>
        <dbReference type="EMBL" id="ADV60810.1"/>
    </source>
</evidence>
<evidence type="ECO:0000256" key="9">
    <source>
        <dbReference type="PROSITE-ProRule" id="PRU01049"/>
    </source>
</evidence>
<feature type="binding site" evidence="8">
    <location>
        <begin position="269"/>
        <end position="273"/>
    </location>
    <ligand>
        <name>GTP</name>
        <dbReference type="ChEBI" id="CHEBI:37565"/>
        <label>2</label>
    </ligand>
</feature>
<dbReference type="InterPro" id="IPR031166">
    <property type="entry name" value="G_ENGA"/>
</dbReference>
<dbReference type="SUPFAM" id="SSF52540">
    <property type="entry name" value="P-loop containing nucleoside triphosphate hydrolases"/>
    <property type="match status" value="2"/>
</dbReference>
<keyword evidence="4 10" id="KW-0677">Repeat</keyword>
<evidence type="ECO:0000256" key="10">
    <source>
        <dbReference type="RuleBase" id="RU004481"/>
    </source>
</evidence>
<dbReference type="InParanoid" id="E8QWC3"/>
<reference key="1">
    <citation type="submission" date="2010-11" db="EMBL/GenBank/DDBJ databases">
        <title>The complete sequence of chromosome of Isophaera pallida ATCC 43644.</title>
        <authorList>
            <consortium name="US DOE Joint Genome Institute (JGI-PGF)"/>
            <person name="Lucas S."/>
            <person name="Copeland A."/>
            <person name="Lapidus A."/>
            <person name="Bruce D."/>
            <person name="Goodwin L."/>
            <person name="Pitluck S."/>
            <person name="Kyrpides N."/>
            <person name="Mavromatis K."/>
            <person name="Pagani I."/>
            <person name="Ivanova N."/>
            <person name="Saunders E."/>
            <person name="Brettin T."/>
            <person name="Detter J.C."/>
            <person name="Han C."/>
            <person name="Tapia R."/>
            <person name="Land M."/>
            <person name="Hauser L."/>
            <person name="Markowitz V."/>
            <person name="Cheng J.-F."/>
            <person name="Hugenholtz P."/>
            <person name="Woyke T."/>
            <person name="Wu D."/>
            <person name="Eisen J.A."/>
        </authorList>
    </citation>
    <scope>NUCLEOTIDE SEQUENCE</scope>
    <source>
        <strain>ATCC 43644</strain>
    </source>
</reference>
<protein>
    <recommendedName>
        <fullName evidence="2 8">GTPase Der</fullName>
    </recommendedName>
    <alternativeName>
        <fullName evidence="7 8">GTP-binding protein EngA</fullName>
    </alternativeName>
</protein>
<evidence type="ECO:0000256" key="8">
    <source>
        <dbReference type="HAMAP-Rule" id="MF_00195"/>
    </source>
</evidence>
<evidence type="ECO:0000256" key="1">
    <source>
        <dbReference type="ARBA" id="ARBA00008279"/>
    </source>
</evidence>
<evidence type="ECO:0000256" key="4">
    <source>
        <dbReference type="ARBA" id="ARBA00022737"/>
    </source>
</evidence>
<feature type="binding site" evidence="8">
    <location>
        <begin position="158"/>
        <end position="161"/>
    </location>
    <ligand>
        <name>GTP</name>
        <dbReference type="ChEBI" id="CHEBI:37565"/>
        <label>1</label>
    </ligand>
</feature>
<name>E8QWC3_ISOPI</name>
<dbReference type="AlphaFoldDB" id="E8QWC3"/>
<comment type="subunit">
    <text evidence="8">Associates with the 50S ribosomal subunit.</text>
</comment>
<evidence type="ECO:0000256" key="7">
    <source>
        <dbReference type="ARBA" id="ARBA00032345"/>
    </source>
</evidence>
<feature type="compositionally biased region" description="Basic and acidic residues" evidence="11">
    <location>
        <begin position="501"/>
        <end position="517"/>
    </location>
</feature>
<evidence type="ECO:0000256" key="5">
    <source>
        <dbReference type="ARBA" id="ARBA00022741"/>
    </source>
</evidence>
<feature type="binding site" evidence="8">
    <location>
        <begin position="95"/>
        <end position="99"/>
    </location>
    <ligand>
        <name>GTP</name>
        <dbReference type="ChEBI" id="CHEBI:37565"/>
        <label>1</label>
    </ligand>
</feature>
<gene>
    <name evidence="8" type="primary">der</name>
    <name evidence="13" type="ordered locus">Isop_0213</name>
</gene>
<dbReference type="GO" id="GO:0043022">
    <property type="term" value="F:ribosome binding"/>
    <property type="evidence" value="ECO:0007669"/>
    <property type="project" value="TreeGrafter"/>
</dbReference>
<dbReference type="PANTHER" id="PTHR43834">
    <property type="entry name" value="GTPASE DER"/>
    <property type="match status" value="1"/>
</dbReference>
<dbReference type="Gene3D" id="3.40.50.300">
    <property type="entry name" value="P-loop containing nucleotide triphosphate hydrolases"/>
    <property type="match status" value="2"/>
</dbReference>
<dbReference type="RefSeq" id="WP_013563099.1">
    <property type="nucleotide sequence ID" value="NC_014962.1"/>
</dbReference>
<evidence type="ECO:0000256" key="3">
    <source>
        <dbReference type="ARBA" id="ARBA00022517"/>
    </source>
</evidence>
<evidence type="ECO:0000259" key="12">
    <source>
        <dbReference type="PROSITE" id="PS51712"/>
    </source>
</evidence>
<dbReference type="InterPro" id="IPR016484">
    <property type="entry name" value="GTPase_Der"/>
</dbReference>
<evidence type="ECO:0000256" key="6">
    <source>
        <dbReference type="ARBA" id="ARBA00023134"/>
    </source>
</evidence>
<dbReference type="NCBIfam" id="TIGR00231">
    <property type="entry name" value="small_GTP"/>
    <property type="match status" value="2"/>
</dbReference>
<dbReference type="NCBIfam" id="TIGR03594">
    <property type="entry name" value="GTPase_EngA"/>
    <property type="match status" value="1"/>
</dbReference>
<dbReference type="Pfam" id="PF14714">
    <property type="entry name" value="KH_dom-like"/>
    <property type="match status" value="1"/>
</dbReference>
<feature type="region of interest" description="Disordered" evidence="11">
    <location>
        <begin position="484"/>
        <end position="547"/>
    </location>
</feature>
<dbReference type="Gene3D" id="3.30.300.20">
    <property type="match status" value="1"/>
</dbReference>
<evidence type="ECO:0000313" key="14">
    <source>
        <dbReference type="Proteomes" id="UP000008631"/>
    </source>
</evidence>
<comment type="function">
    <text evidence="8 10">GTPase that plays an essential role in the late steps of ribosome biogenesis.</text>
</comment>
<dbReference type="STRING" id="575540.Isop_0213"/>
<keyword evidence="3 8" id="KW-0690">Ribosome biogenesis</keyword>
<accession>E8QWC3</accession>
<dbReference type="PROSITE" id="PS51712">
    <property type="entry name" value="G_ENGA"/>
    <property type="match status" value="1"/>
</dbReference>
<evidence type="ECO:0000256" key="2">
    <source>
        <dbReference type="ARBA" id="ARBA00020953"/>
    </source>
</evidence>
<dbReference type="InterPro" id="IPR032859">
    <property type="entry name" value="KH_dom-like"/>
</dbReference>